<evidence type="ECO:0000256" key="1">
    <source>
        <dbReference type="SAM" id="MobiDB-lite"/>
    </source>
</evidence>
<name>A0A6J6G2P9_9ZZZZ</name>
<proteinExistence type="predicted"/>
<accession>A0A6J6G2P9</accession>
<organism evidence="3">
    <name type="scientific">freshwater metagenome</name>
    <dbReference type="NCBI Taxonomy" id="449393"/>
    <lineage>
        <taxon>unclassified sequences</taxon>
        <taxon>metagenomes</taxon>
        <taxon>ecological metagenomes</taxon>
    </lineage>
</organism>
<reference evidence="3" key="1">
    <citation type="submission" date="2020-05" db="EMBL/GenBank/DDBJ databases">
        <authorList>
            <person name="Chiriac C."/>
            <person name="Salcher M."/>
            <person name="Ghai R."/>
            <person name="Kavagutti S V."/>
        </authorList>
    </citation>
    <scope>NUCLEOTIDE SEQUENCE</scope>
</reference>
<sequence length="78" mass="8732">MSATGSLWSRPLLDEGPHLSYALQWYVFALMGYFGYGWALVTEARGDAPKKPNANRRRKLEGRTDEDIEDAAIESVKG</sequence>
<evidence type="ECO:0000313" key="3">
    <source>
        <dbReference type="EMBL" id="CAB4595592.1"/>
    </source>
</evidence>
<dbReference type="AlphaFoldDB" id="A0A6J6G2P9"/>
<keyword evidence="2" id="KW-1133">Transmembrane helix</keyword>
<feature type="transmembrane region" description="Helical" evidence="2">
    <location>
        <begin position="20"/>
        <end position="41"/>
    </location>
</feature>
<feature type="region of interest" description="Disordered" evidence="1">
    <location>
        <begin position="47"/>
        <end position="78"/>
    </location>
</feature>
<protein>
    <submittedName>
        <fullName evidence="3">Unannotated protein</fullName>
    </submittedName>
</protein>
<dbReference type="EMBL" id="CAEZUE010000094">
    <property type="protein sequence ID" value="CAB4595592.1"/>
    <property type="molecule type" value="Genomic_DNA"/>
</dbReference>
<keyword evidence="2" id="KW-0472">Membrane</keyword>
<keyword evidence="2" id="KW-0812">Transmembrane</keyword>
<evidence type="ECO:0000256" key="2">
    <source>
        <dbReference type="SAM" id="Phobius"/>
    </source>
</evidence>
<gene>
    <name evidence="3" type="ORF">UFOPK1788_00769</name>
</gene>